<accession>A0A2C5ZBY5</accession>
<protein>
    <submittedName>
        <fullName evidence="3">Uncharacterized protein</fullName>
    </submittedName>
</protein>
<name>A0A2C5ZBY5_9HYPO</name>
<comment type="caution">
    <text evidence="3">The sequence shown here is derived from an EMBL/GenBank/DDBJ whole genome shotgun (WGS) entry which is preliminary data.</text>
</comment>
<organism evidence="3 4">
    <name type="scientific">Ophiocordyceps camponoti-rufipedis</name>
    <dbReference type="NCBI Taxonomy" id="2004952"/>
    <lineage>
        <taxon>Eukaryota</taxon>
        <taxon>Fungi</taxon>
        <taxon>Dikarya</taxon>
        <taxon>Ascomycota</taxon>
        <taxon>Pezizomycotina</taxon>
        <taxon>Sordariomycetes</taxon>
        <taxon>Hypocreomycetidae</taxon>
        <taxon>Hypocreales</taxon>
        <taxon>Ophiocordycipitaceae</taxon>
        <taxon>Ophiocordyceps</taxon>
    </lineage>
</organism>
<dbReference type="EMBL" id="NJES01000128">
    <property type="protein sequence ID" value="PHH77232.1"/>
    <property type="molecule type" value="Genomic_DNA"/>
</dbReference>
<evidence type="ECO:0000256" key="1">
    <source>
        <dbReference type="SAM" id="MobiDB-lite"/>
    </source>
</evidence>
<evidence type="ECO:0000313" key="3">
    <source>
        <dbReference type="EMBL" id="PHH77232.1"/>
    </source>
</evidence>
<proteinExistence type="predicted"/>
<keyword evidence="4" id="KW-1185">Reference proteome</keyword>
<keyword evidence="2" id="KW-0812">Transmembrane</keyword>
<evidence type="ECO:0000313" key="4">
    <source>
        <dbReference type="Proteomes" id="UP000226431"/>
    </source>
</evidence>
<reference evidence="3 4" key="1">
    <citation type="submission" date="2017-06" db="EMBL/GenBank/DDBJ databases">
        <title>Ant-infecting Ophiocordyceps genomes reveal a high diversity of potential behavioral manipulation genes and a possible major role for enterotoxins.</title>
        <authorList>
            <person name="De Bekker C."/>
            <person name="Evans H.C."/>
            <person name="Brachmann A."/>
            <person name="Hughes D.P."/>
        </authorList>
    </citation>
    <scope>NUCLEOTIDE SEQUENCE [LARGE SCALE GENOMIC DNA]</scope>
    <source>
        <strain evidence="3 4">Map16</strain>
    </source>
</reference>
<sequence>MVQRNHVVAIIIIVIFVILALVAFGIAKMVTTARKDLTEHSLSTPASAETRPERPAPDLPSRLRTSLRDREGQLPPRRWTIQVRESPDRDGECAGENLPTG</sequence>
<feature type="region of interest" description="Disordered" evidence="1">
    <location>
        <begin position="36"/>
        <end position="101"/>
    </location>
</feature>
<gene>
    <name evidence="3" type="ORF">CDD80_801</name>
</gene>
<dbReference type="AlphaFoldDB" id="A0A2C5ZBY5"/>
<evidence type="ECO:0000256" key="2">
    <source>
        <dbReference type="SAM" id="Phobius"/>
    </source>
</evidence>
<keyword evidence="2" id="KW-0472">Membrane</keyword>
<keyword evidence="2" id="KW-1133">Transmembrane helix</keyword>
<feature type="transmembrane region" description="Helical" evidence="2">
    <location>
        <begin position="6"/>
        <end position="27"/>
    </location>
</feature>
<dbReference type="Proteomes" id="UP000226431">
    <property type="component" value="Unassembled WGS sequence"/>
</dbReference>